<organism evidence="9 10">
    <name type="scientific">Streptococcus urinalis 2285-97</name>
    <dbReference type="NCBI Taxonomy" id="764291"/>
    <lineage>
        <taxon>Bacteria</taxon>
        <taxon>Bacillati</taxon>
        <taxon>Bacillota</taxon>
        <taxon>Bacilli</taxon>
        <taxon>Lactobacillales</taxon>
        <taxon>Streptococcaceae</taxon>
        <taxon>Streptococcus</taxon>
    </lineage>
</organism>
<dbReference type="AlphaFoldDB" id="G5KFC8"/>
<dbReference type="PANTHER" id="PTHR32347">
    <property type="entry name" value="EFFLUX SYSTEM COMPONENT YKNX-RELATED"/>
    <property type="match status" value="1"/>
</dbReference>
<name>G5KFC8_9STRE</name>
<comment type="subcellular location">
    <subcellularLocation>
        <location evidence="1">Cell envelope</location>
    </subcellularLocation>
</comment>
<evidence type="ECO:0000256" key="2">
    <source>
        <dbReference type="ARBA" id="ARBA00023054"/>
    </source>
</evidence>
<keyword evidence="2 3" id="KW-0175">Coiled coil</keyword>
<dbReference type="InterPro" id="IPR058636">
    <property type="entry name" value="Beta-barrel_YknX"/>
</dbReference>
<dbReference type="Pfam" id="PF25989">
    <property type="entry name" value="YknX_C"/>
    <property type="match status" value="1"/>
</dbReference>
<comment type="caution">
    <text evidence="9">The sequence shown here is derived from an EMBL/GenBank/DDBJ whole genome shotgun (WGS) entry which is preliminary data.</text>
</comment>
<dbReference type="PANTHER" id="PTHR32347:SF14">
    <property type="entry name" value="EFFLUX SYSTEM COMPONENT YKNX-RELATED"/>
    <property type="match status" value="1"/>
</dbReference>
<accession>G5KFC8</accession>
<feature type="region of interest" description="Disordered" evidence="4">
    <location>
        <begin position="279"/>
        <end position="299"/>
    </location>
</feature>
<dbReference type="Pfam" id="PF25990">
    <property type="entry name" value="Beta-barrel_YknX"/>
    <property type="match status" value="1"/>
</dbReference>
<dbReference type="EMBL" id="AEUZ02000001">
    <property type="protein sequence ID" value="EHJ56571.1"/>
    <property type="molecule type" value="Genomic_DNA"/>
</dbReference>
<evidence type="ECO:0000313" key="10">
    <source>
        <dbReference type="Proteomes" id="UP000005388"/>
    </source>
</evidence>
<sequence>MAKKAKKRMTVKTKVIISSLSTICVIGIGAYLFHMQQNSNHSSTADKYYKVQNVKEGSTSSTTLLSGTVKALNEMYVYYDSSKGTQATPTVKVGDQVTAGQQLVQYNTTTAQAAYDSANRKLNKIGRQINYLKTYGVPLPASETESGSSDSSQQDSSVQPTTQQTTQQGSNYNQQLQDLNDLYADAQSEVTKAKSALDDTVISSTVNGTVVEVNKDIDPSSKNSQTIVHVVSEGQLQVKGNMTEYDLANIKVGQDVKIKSKVYPDKEWTGKMAYISNYPKDNANSPSSDSNDNTNNGAAYEYKSDITSPLNELKQGFSVSVEVVNPNKYPLIPLKALVSEGKKHYVWTYNDSTAKVSKKEVGLANSDASNQEISKGLKVGEIVITNPTKSLKNGQKIENIKSTDTSKTSQGKMKSEVKK</sequence>
<feature type="domain" description="YknX-like beta-barrel" evidence="8">
    <location>
        <begin position="236"/>
        <end position="323"/>
    </location>
</feature>
<proteinExistence type="predicted"/>
<reference evidence="9 10" key="1">
    <citation type="journal article" date="2014" name="Int. J. Syst. Evol. Microbiol.">
        <title>Phylogenomics and the dynamic genome evolution of the genus Streptococcus.</title>
        <authorList>
            <consortium name="The Broad Institute Genome Sequencing Platform"/>
            <person name="Richards V.P."/>
            <person name="Palmer S.R."/>
            <person name="Pavinski Bitar P.D."/>
            <person name="Qin X."/>
            <person name="Weinstock G.M."/>
            <person name="Highlander S.K."/>
            <person name="Town C.D."/>
            <person name="Burne R.A."/>
            <person name="Stanhope M.J."/>
        </authorList>
    </citation>
    <scope>NUCLEOTIDE SEQUENCE [LARGE SCALE GENOMIC DNA]</scope>
    <source>
        <strain evidence="9 10">2285-97</strain>
    </source>
</reference>
<feature type="transmembrane region" description="Helical" evidence="5">
    <location>
        <begin position="15"/>
        <end position="33"/>
    </location>
</feature>
<dbReference type="GO" id="GO:0030313">
    <property type="term" value="C:cell envelope"/>
    <property type="evidence" value="ECO:0007669"/>
    <property type="project" value="UniProtKB-SubCell"/>
</dbReference>
<dbReference type="InterPro" id="IPR050465">
    <property type="entry name" value="UPF0194_transport"/>
</dbReference>
<dbReference type="InterPro" id="IPR058637">
    <property type="entry name" value="YknX-like_C"/>
</dbReference>
<dbReference type="InterPro" id="IPR058639">
    <property type="entry name" value="BSH_YknX-like"/>
</dbReference>
<protein>
    <submittedName>
        <fullName evidence="9">Efflux transporter, RND family, MFP subunit</fullName>
    </submittedName>
</protein>
<keyword evidence="5" id="KW-0472">Membrane</keyword>
<feature type="domain" description="YknX-like barrel-sandwich hybrid" evidence="6">
    <location>
        <begin position="76"/>
        <end position="231"/>
    </location>
</feature>
<evidence type="ECO:0000259" key="8">
    <source>
        <dbReference type="Pfam" id="PF25990"/>
    </source>
</evidence>
<dbReference type="Pfam" id="PF25984">
    <property type="entry name" value="BSH_YknX"/>
    <property type="match status" value="1"/>
</dbReference>
<gene>
    <name evidence="9" type="ORF">STRUR_0971</name>
</gene>
<keyword evidence="5" id="KW-0812">Transmembrane</keyword>
<evidence type="ECO:0000259" key="7">
    <source>
        <dbReference type="Pfam" id="PF25989"/>
    </source>
</evidence>
<feature type="coiled-coil region" evidence="3">
    <location>
        <begin position="169"/>
        <end position="196"/>
    </location>
</feature>
<evidence type="ECO:0000256" key="4">
    <source>
        <dbReference type="SAM" id="MobiDB-lite"/>
    </source>
</evidence>
<feature type="domain" description="YknX-like C-terminal permuted SH3-like" evidence="7">
    <location>
        <begin position="332"/>
        <end position="398"/>
    </location>
</feature>
<evidence type="ECO:0000256" key="1">
    <source>
        <dbReference type="ARBA" id="ARBA00004196"/>
    </source>
</evidence>
<feature type="compositionally biased region" description="Low complexity" evidence="4">
    <location>
        <begin position="281"/>
        <end position="299"/>
    </location>
</feature>
<dbReference type="eggNOG" id="COG0845">
    <property type="taxonomic scope" value="Bacteria"/>
</dbReference>
<feature type="compositionally biased region" description="Polar residues" evidence="4">
    <location>
        <begin position="400"/>
        <end position="412"/>
    </location>
</feature>
<dbReference type="RefSeq" id="WP_006739322.1">
    <property type="nucleotide sequence ID" value="NZ_AEUZ02000001.1"/>
</dbReference>
<keyword evidence="10" id="KW-1185">Reference proteome</keyword>
<evidence type="ECO:0000256" key="3">
    <source>
        <dbReference type="SAM" id="Coils"/>
    </source>
</evidence>
<dbReference type="Gene3D" id="2.40.420.20">
    <property type="match status" value="1"/>
</dbReference>
<evidence type="ECO:0000259" key="6">
    <source>
        <dbReference type="Pfam" id="PF25984"/>
    </source>
</evidence>
<feature type="region of interest" description="Disordered" evidence="4">
    <location>
        <begin position="393"/>
        <end position="419"/>
    </location>
</feature>
<keyword evidence="5" id="KW-1133">Transmembrane helix</keyword>
<dbReference type="STRING" id="764291.STRUR_0971"/>
<feature type="region of interest" description="Disordered" evidence="4">
    <location>
        <begin position="140"/>
        <end position="169"/>
    </location>
</feature>
<dbReference type="Gene3D" id="2.40.30.170">
    <property type="match status" value="1"/>
</dbReference>
<feature type="compositionally biased region" description="Low complexity" evidence="4">
    <location>
        <begin position="142"/>
        <end position="169"/>
    </location>
</feature>
<evidence type="ECO:0000313" key="9">
    <source>
        <dbReference type="EMBL" id="EHJ56571.1"/>
    </source>
</evidence>
<dbReference type="Proteomes" id="UP000005388">
    <property type="component" value="Unassembled WGS sequence"/>
</dbReference>
<evidence type="ECO:0000256" key="5">
    <source>
        <dbReference type="SAM" id="Phobius"/>
    </source>
</evidence>